<gene>
    <name evidence="1" type="ORF">DZF91_00405</name>
</gene>
<keyword evidence="2" id="KW-1185">Reference proteome</keyword>
<reference evidence="1 2" key="1">
    <citation type="submission" date="2018-08" db="EMBL/GenBank/DDBJ databases">
        <title>Actinomadura jelena sp. nov., a novel Actinomycete isolated from soil in Chad.</title>
        <authorList>
            <person name="Shi L."/>
        </authorList>
    </citation>
    <scope>NUCLEOTIDE SEQUENCE [LARGE SCALE GENOMIC DNA]</scope>
    <source>
        <strain evidence="1 2">NEAU-G17</strain>
    </source>
</reference>
<sequence>MDWLLDRLLPDPDFRTRYTRRVDASPEAVWRALLGVRADDLPLTGVLMRIRTGGRRRPASGSFVANAAVPELGRTEGREIVLGRVARFWKPRPVPGPPATATADGFAAFSEPGWAKAALAFQIIPADGRTLLVADTRVTATDPRSRRIFSLYWSLIRLGGAGLIRVELLAAVARIAERG</sequence>
<dbReference type="Proteomes" id="UP000261811">
    <property type="component" value="Unassembled WGS sequence"/>
</dbReference>
<evidence type="ECO:0000313" key="2">
    <source>
        <dbReference type="Proteomes" id="UP000261811"/>
    </source>
</evidence>
<dbReference type="SUPFAM" id="SSF55961">
    <property type="entry name" value="Bet v1-like"/>
    <property type="match status" value="1"/>
</dbReference>
<evidence type="ECO:0000313" key="1">
    <source>
        <dbReference type="EMBL" id="RFU43585.1"/>
    </source>
</evidence>
<protein>
    <recommendedName>
        <fullName evidence="3">DUF2867 domain-containing protein</fullName>
    </recommendedName>
</protein>
<name>A0A372JU83_9ACTN</name>
<accession>A0A372JU83</accession>
<dbReference type="AlphaFoldDB" id="A0A372JU83"/>
<organism evidence="1 2">
    <name type="scientific">Actinomadura logoneensis</name>
    <dbReference type="NCBI Taxonomy" id="2293572"/>
    <lineage>
        <taxon>Bacteria</taxon>
        <taxon>Bacillati</taxon>
        <taxon>Actinomycetota</taxon>
        <taxon>Actinomycetes</taxon>
        <taxon>Streptosporangiales</taxon>
        <taxon>Thermomonosporaceae</taxon>
        <taxon>Actinomadura</taxon>
    </lineage>
</organism>
<comment type="caution">
    <text evidence="1">The sequence shown here is derived from an EMBL/GenBank/DDBJ whole genome shotgun (WGS) entry which is preliminary data.</text>
</comment>
<proteinExistence type="predicted"/>
<evidence type="ECO:0008006" key="3">
    <source>
        <dbReference type="Google" id="ProtNLM"/>
    </source>
</evidence>
<dbReference type="EMBL" id="QURH01000008">
    <property type="protein sequence ID" value="RFU43585.1"/>
    <property type="molecule type" value="Genomic_DNA"/>
</dbReference>